<dbReference type="InterPro" id="IPR027791">
    <property type="entry name" value="Galactosyl_T_C"/>
</dbReference>
<reference evidence="7 8" key="1">
    <citation type="submission" date="2018-10" db="EMBL/GenBank/DDBJ databases">
        <title>Draft genome of Mycobacterium hodleri strain B.</title>
        <authorList>
            <person name="Amande T.J."/>
            <person name="Mcgenity T.J."/>
        </authorList>
    </citation>
    <scope>NUCLEOTIDE SEQUENCE [LARGE SCALE GENOMIC DNA]</scope>
    <source>
        <strain evidence="7 8">B</strain>
    </source>
</reference>
<evidence type="ECO:0000259" key="6">
    <source>
        <dbReference type="Pfam" id="PF02709"/>
    </source>
</evidence>
<protein>
    <submittedName>
        <fullName evidence="7">Glycosyltransferase family 2 protein</fullName>
    </submittedName>
</protein>
<evidence type="ECO:0000313" key="7">
    <source>
        <dbReference type="EMBL" id="TQR83552.1"/>
    </source>
</evidence>
<gene>
    <name evidence="7" type="ORF">D8S82_26585</name>
</gene>
<evidence type="ECO:0000313" key="8">
    <source>
        <dbReference type="Proteomes" id="UP000315759"/>
    </source>
</evidence>
<evidence type="ECO:0000256" key="3">
    <source>
        <dbReference type="ARBA" id="ARBA00022676"/>
    </source>
</evidence>
<keyword evidence="3" id="KW-0328">Glycosyltransferase</keyword>
<evidence type="ECO:0000256" key="4">
    <source>
        <dbReference type="ARBA" id="ARBA00022679"/>
    </source>
</evidence>
<name>A0A544VU94_9MYCO</name>
<dbReference type="Gene3D" id="3.90.550.10">
    <property type="entry name" value="Spore Coat Polysaccharide Biosynthesis Protein SpsA, Chain A"/>
    <property type="match status" value="1"/>
</dbReference>
<accession>A0A544VU94</accession>
<feature type="domain" description="Galactosyltransferase C-terminal" evidence="6">
    <location>
        <begin position="161"/>
        <end position="213"/>
    </location>
</feature>
<evidence type="ECO:0000256" key="2">
    <source>
        <dbReference type="ARBA" id="ARBA00006739"/>
    </source>
</evidence>
<dbReference type="AlphaFoldDB" id="A0A544VU94"/>
<comment type="pathway">
    <text evidence="1">Cell wall biogenesis; cell wall polysaccharide biosynthesis.</text>
</comment>
<dbReference type="SUPFAM" id="SSF53448">
    <property type="entry name" value="Nucleotide-diphospho-sugar transferases"/>
    <property type="match status" value="1"/>
</dbReference>
<dbReference type="CDD" id="cd00761">
    <property type="entry name" value="Glyco_tranf_GTA_type"/>
    <property type="match status" value="1"/>
</dbReference>
<dbReference type="Proteomes" id="UP000315759">
    <property type="component" value="Unassembled WGS sequence"/>
</dbReference>
<dbReference type="PANTHER" id="PTHR43179">
    <property type="entry name" value="RHAMNOSYLTRANSFERASE WBBL"/>
    <property type="match status" value="1"/>
</dbReference>
<sequence length="283" mass="30840">MKTAIVTAVRGRASHLRRQLEGLDRSDIRADRHVVVAVDDDHALGTVCGRDDRTLGVPLRTGSARIPMAEARNLGARVAIDDGAELLVFLDVDCIPAPDMLTHYLTAARDPAHADALLCGPVTYLPPPAPDGYDVDRLSTLADPHPARPAPAAGVIEAGAEYELFWSLSFAVTTSVWERIGGFCTDYTGYGGEDTDYAQRAAAASVGLRWVGGAHAFHQFHPISDPPVEHLRDIVTNAVTFHRRWGWWPMRGWLDAFEERGLISRDGHGTPRIRPEVVDLGSV</sequence>
<dbReference type="Pfam" id="PF02709">
    <property type="entry name" value="Glyco_transf_7C"/>
    <property type="match status" value="1"/>
</dbReference>
<dbReference type="RefSeq" id="WP_142555004.1">
    <property type="nucleotide sequence ID" value="NZ_VIFX01000043.1"/>
</dbReference>
<dbReference type="InterPro" id="IPR029044">
    <property type="entry name" value="Nucleotide-diphossugar_trans"/>
</dbReference>
<keyword evidence="5" id="KW-0961">Cell wall biogenesis/degradation</keyword>
<dbReference type="EMBL" id="VIFX01000043">
    <property type="protein sequence ID" value="TQR83552.1"/>
    <property type="molecule type" value="Genomic_DNA"/>
</dbReference>
<evidence type="ECO:0000256" key="5">
    <source>
        <dbReference type="ARBA" id="ARBA00023316"/>
    </source>
</evidence>
<proteinExistence type="inferred from homology"/>
<keyword evidence="8" id="KW-1185">Reference proteome</keyword>
<dbReference type="PANTHER" id="PTHR43179:SF12">
    <property type="entry name" value="GALACTOFURANOSYLTRANSFERASE GLFT2"/>
    <property type="match status" value="1"/>
</dbReference>
<comment type="similarity">
    <text evidence="2">Belongs to the glycosyltransferase 2 family.</text>
</comment>
<comment type="caution">
    <text evidence="7">The sequence shown here is derived from an EMBL/GenBank/DDBJ whole genome shotgun (WGS) entry which is preliminary data.</text>
</comment>
<keyword evidence="4 7" id="KW-0808">Transferase</keyword>
<dbReference type="GO" id="GO:0016757">
    <property type="term" value="F:glycosyltransferase activity"/>
    <property type="evidence" value="ECO:0007669"/>
    <property type="project" value="UniProtKB-KW"/>
</dbReference>
<evidence type="ECO:0000256" key="1">
    <source>
        <dbReference type="ARBA" id="ARBA00004776"/>
    </source>
</evidence>
<dbReference type="GO" id="GO:0071555">
    <property type="term" value="P:cell wall organization"/>
    <property type="evidence" value="ECO:0007669"/>
    <property type="project" value="UniProtKB-KW"/>
</dbReference>
<organism evidence="7 8">
    <name type="scientific">Mycolicibacterium hodleri</name>
    <dbReference type="NCBI Taxonomy" id="49897"/>
    <lineage>
        <taxon>Bacteria</taxon>
        <taxon>Bacillati</taxon>
        <taxon>Actinomycetota</taxon>
        <taxon>Actinomycetes</taxon>
        <taxon>Mycobacteriales</taxon>
        <taxon>Mycobacteriaceae</taxon>
        <taxon>Mycolicibacterium</taxon>
    </lineage>
</organism>